<name>A0AB33KP90_9ACTN</name>
<proteinExistence type="predicted"/>
<dbReference type="RefSeq" id="WP_408054110.1">
    <property type="nucleotide sequence ID" value="NZ_AP035884.1"/>
</dbReference>
<dbReference type="KEGG" id="stcm:SCMC78_43320"/>
<protein>
    <recommendedName>
        <fullName evidence="2">DUF4333 domain-containing protein</fullName>
    </recommendedName>
</protein>
<feature type="compositionally biased region" description="Low complexity" evidence="1">
    <location>
        <begin position="105"/>
        <end position="120"/>
    </location>
</feature>
<organism evidence="3">
    <name type="scientific">Streptomyces sp. CMC78</name>
    <dbReference type="NCBI Taxonomy" id="3231512"/>
    <lineage>
        <taxon>Bacteria</taxon>
        <taxon>Bacillati</taxon>
        <taxon>Actinomycetota</taxon>
        <taxon>Actinomycetes</taxon>
        <taxon>Kitasatosporales</taxon>
        <taxon>Streptomycetaceae</taxon>
        <taxon>Streptomyces</taxon>
    </lineage>
</organism>
<dbReference type="PROSITE" id="PS51257">
    <property type="entry name" value="PROKAR_LIPOPROTEIN"/>
    <property type="match status" value="1"/>
</dbReference>
<sequence>MARAAVGVLAAFLVAGCSVSVGSPKAVSKEEVAKQASAALSKKIGREIDDVTCEDDLKAKAGETTRCELTVGGQKLGMTATATSVDDDKVKMDFKVDDAPGAGGSAAPDPSEQPSGTPSAGSGGGAQTVDRAEVARQGKAALTAQTGQAPDAFSCPQDLPARVNATIRCQLAADGKQYGVTVTATSVVNGTVKMNFQVDSAPNG</sequence>
<gene>
    <name evidence="3" type="ORF">SCMC78_43320</name>
</gene>
<evidence type="ECO:0000313" key="3">
    <source>
        <dbReference type="EMBL" id="BFP54525.1"/>
    </source>
</evidence>
<dbReference type="Pfam" id="PF14230">
    <property type="entry name" value="DUF4333"/>
    <property type="match status" value="2"/>
</dbReference>
<dbReference type="AlphaFoldDB" id="A0AB33KP90"/>
<feature type="region of interest" description="Disordered" evidence="1">
    <location>
        <begin position="94"/>
        <end position="129"/>
    </location>
</feature>
<evidence type="ECO:0000256" key="1">
    <source>
        <dbReference type="SAM" id="MobiDB-lite"/>
    </source>
</evidence>
<evidence type="ECO:0000259" key="2">
    <source>
        <dbReference type="Pfam" id="PF14230"/>
    </source>
</evidence>
<accession>A0AB33KP90</accession>
<dbReference type="InterPro" id="IPR025637">
    <property type="entry name" value="DUF4333"/>
</dbReference>
<dbReference type="EMBL" id="AP035884">
    <property type="protein sequence ID" value="BFP54525.1"/>
    <property type="molecule type" value="Genomic_DNA"/>
</dbReference>
<feature type="domain" description="DUF4333" evidence="2">
    <location>
        <begin position="13"/>
        <end position="86"/>
    </location>
</feature>
<reference evidence="3" key="1">
    <citation type="submission" date="2024-07" db="EMBL/GenBank/DDBJ databases">
        <title>Complete genome sequences of cellulolytic bacteria, Kitasatospora sp. CMC57 and Streptomyces sp. CMC78, isolated from Japanese agricultural soil.</title>
        <authorList>
            <person name="Hashimoto T."/>
            <person name="Ito M."/>
            <person name="Iwamoto M."/>
            <person name="Fukahori D."/>
            <person name="Shoda T."/>
            <person name="Sakoda M."/>
            <person name="Morohoshi T."/>
            <person name="Mitsuboshi M."/>
            <person name="Nishizawa T."/>
        </authorList>
    </citation>
    <scope>NUCLEOTIDE SEQUENCE</scope>
    <source>
        <strain evidence="3">CMC78</strain>
    </source>
</reference>
<feature type="domain" description="DUF4333" evidence="2">
    <location>
        <begin position="124"/>
        <end position="187"/>
    </location>
</feature>